<dbReference type="RefSeq" id="WP_183730254.1">
    <property type="nucleotide sequence ID" value="NZ_JACHID010000004.1"/>
</dbReference>
<dbReference type="PRINTS" id="PR01438">
    <property type="entry name" value="UNVRSLSTRESS"/>
</dbReference>
<evidence type="ECO:0000259" key="3">
    <source>
        <dbReference type="Pfam" id="PF00582"/>
    </source>
</evidence>
<comment type="similarity">
    <text evidence="1 2">Belongs to the universal stress protein A family.</text>
</comment>
<dbReference type="InterPro" id="IPR014729">
    <property type="entry name" value="Rossmann-like_a/b/a_fold"/>
</dbReference>
<evidence type="ECO:0000313" key="4">
    <source>
        <dbReference type="EMBL" id="MBB5021476.1"/>
    </source>
</evidence>
<comment type="subcellular location">
    <subcellularLocation>
        <location evidence="2">Cytoplasm</location>
    </subcellularLocation>
</comment>
<feature type="domain" description="UspA" evidence="3">
    <location>
        <begin position="4"/>
        <end position="143"/>
    </location>
</feature>
<sequence>MVDFKRILAPVDMSDFSLQALKYAVEVAQKYGAELTVFSVVNGSFYTNTFMNVLDLDNIVASVHKQVEENLKEVVKTYENSGVKMGVVVEEGNPYLAICEYAEKHNTDLIVMASHGYSGLDSILIGSVTEKVVRKASCPVLTLKFK</sequence>
<gene>
    <name evidence="4" type="ORF">HNR37_000788</name>
</gene>
<dbReference type="PANTHER" id="PTHR46268">
    <property type="entry name" value="STRESS RESPONSE PROTEIN NHAX"/>
    <property type="match status" value="1"/>
</dbReference>
<keyword evidence="2" id="KW-0963">Cytoplasm</keyword>
<accession>A0A7W7Y3L4</accession>
<evidence type="ECO:0000313" key="5">
    <source>
        <dbReference type="Proteomes" id="UP000528322"/>
    </source>
</evidence>
<keyword evidence="5" id="KW-1185">Reference proteome</keyword>
<dbReference type="Gene3D" id="3.40.50.620">
    <property type="entry name" value="HUPs"/>
    <property type="match status" value="1"/>
</dbReference>
<dbReference type="Proteomes" id="UP000528322">
    <property type="component" value="Unassembled WGS sequence"/>
</dbReference>
<dbReference type="AlphaFoldDB" id="A0A7W7Y3L4"/>
<evidence type="ECO:0000256" key="2">
    <source>
        <dbReference type="PIRNR" id="PIRNR006276"/>
    </source>
</evidence>
<dbReference type="EMBL" id="JACHID010000004">
    <property type="protein sequence ID" value="MBB5021476.1"/>
    <property type="molecule type" value="Genomic_DNA"/>
</dbReference>
<proteinExistence type="inferred from homology"/>
<dbReference type="GO" id="GO:0005737">
    <property type="term" value="C:cytoplasm"/>
    <property type="evidence" value="ECO:0007669"/>
    <property type="project" value="UniProtKB-SubCell"/>
</dbReference>
<dbReference type="PANTHER" id="PTHR46268:SF6">
    <property type="entry name" value="UNIVERSAL STRESS PROTEIN UP12"/>
    <property type="match status" value="1"/>
</dbReference>
<name>A0A7W7Y3L4_9BACT</name>
<dbReference type="InterPro" id="IPR006015">
    <property type="entry name" value="Universal_stress_UspA"/>
</dbReference>
<dbReference type="CDD" id="cd00293">
    <property type="entry name" value="USP-like"/>
    <property type="match status" value="1"/>
</dbReference>
<dbReference type="SUPFAM" id="SSF52402">
    <property type="entry name" value="Adenine nucleotide alpha hydrolases-like"/>
    <property type="match status" value="1"/>
</dbReference>
<evidence type="ECO:0000256" key="1">
    <source>
        <dbReference type="ARBA" id="ARBA00008791"/>
    </source>
</evidence>
<protein>
    <recommendedName>
        <fullName evidence="2">Universal stress protein</fullName>
    </recommendedName>
</protein>
<reference evidence="4 5" key="1">
    <citation type="submission" date="2020-08" db="EMBL/GenBank/DDBJ databases">
        <title>Genomic Encyclopedia of Type Strains, Phase IV (KMG-IV): sequencing the most valuable type-strain genomes for metagenomic binning, comparative biology and taxonomic classification.</title>
        <authorList>
            <person name="Goeker M."/>
        </authorList>
    </citation>
    <scope>NUCLEOTIDE SEQUENCE [LARGE SCALE GENOMIC DNA]</scope>
    <source>
        <strain evidence="4 5">DSM 22071</strain>
    </source>
</reference>
<dbReference type="Pfam" id="PF00582">
    <property type="entry name" value="Usp"/>
    <property type="match status" value="1"/>
</dbReference>
<dbReference type="InterPro" id="IPR006016">
    <property type="entry name" value="UspA"/>
</dbReference>
<dbReference type="PIRSF" id="PIRSF006276">
    <property type="entry name" value="UspA"/>
    <property type="match status" value="1"/>
</dbReference>
<organism evidence="4 5">
    <name type="scientific">Desulfurispira natronophila</name>
    <dbReference type="NCBI Taxonomy" id="682562"/>
    <lineage>
        <taxon>Bacteria</taxon>
        <taxon>Pseudomonadati</taxon>
        <taxon>Chrysiogenota</taxon>
        <taxon>Chrysiogenia</taxon>
        <taxon>Chrysiogenales</taxon>
        <taxon>Chrysiogenaceae</taxon>
        <taxon>Desulfurispira</taxon>
    </lineage>
</organism>
<comment type="caution">
    <text evidence="4">The sequence shown here is derived from an EMBL/GenBank/DDBJ whole genome shotgun (WGS) entry which is preliminary data.</text>
</comment>